<keyword evidence="1" id="KW-1133">Transmembrane helix</keyword>
<evidence type="ECO:0000256" key="1">
    <source>
        <dbReference type="SAM" id="Phobius"/>
    </source>
</evidence>
<name>A0AAN9E4U9_CROPI</name>
<gene>
    <name evidence="2" type="ORF">RIF29_40052</name>
</gene>
<evidence type="ECO:0000313" key="3">
    <source>
        <dbReference type="Proteomes" id="UP001372338"/>
    </source>
</evidence>
<organism evidence="2 3">
    <name type="scientific">Crotalaria pallida</name>
    <name type="common">Smooth rattlebox</name>
    <name type="synonym">Crotalaria striata</name>
    <dbReference type="NCBI Taxonomy" id="3830"/>
    <lineage>
        <taxon>Eukaryota</taxon>
        <taxon>Viridiplantae</taxon>
        <taxon>Streptophyta</taxon>
        <taxon>Embryophyta</taxon>
        <taxon>Tracheophyta</taxon>
        <taxon>Spermatophyta</taxon>
        <taxon>Magnoliopsida</taxon>
        <taxon>eudicotyledons</taxon>
        <taxon>Gunneridae</taxon>
        <taxon>Pentapetalae</taxon>
        <taxon>rosids</taxon>
        <taxon>fabids</taxon>
        <taxon>Fabales</taxon>
        <taxon>Fabaceae</taxon>
        <taxon>Papilionoideae</taxon>
        <taxon>50 kb inversion clade</taxon>
        <taxon>genistoids sensu lato</taxon>
        <taxon>core genistoids</taxon>
        <taxon>Crotalarieae</taxon>
        <taxon>Crotalaria</taxon>
    </lineage>
</organism>
<protein>
    <submittedName>
        <fullName evidence="2">Uncharacterized protein</fullName>
    </submittedName>
</protein>
<proteinExistence type="predicted"/>
<sequence length="169" mass="19211">MIDKPLPVILWPLFGLPLTIVVLAIRLAVMTPCLGFRSGYHDINNPLCRVDPSPRMGITATTANEVPDKAHKVHPFDTFLRTIGDKRQHSRPAANRKTNKWSHSSYLNIQGNQNQITFSDACALHSLNETYHSYKPFSFTPFLFSHSSQFLKHTSPLFFRFSLTISLSR</sequence>
<dbReference type="EMBL" id="JAYWIO010000008">
    <property type="protein sequence ID" value="KAK7245217.1"/>
    <property type="molecule type" value="Genomic_DNA"/>
</dbReference>
<feature type="transmembrane region" description="Helical" evidence="1">
    <location>
        <begin position="6"/>
        <end position="29"/>
    </location>
</feature>
<dbReference type="Proteomes" id="UP001372338">
    <property type="component" value="Unassembled WGS sequence"/>
</dbReference>
<comment type="caution">
    <text evidence="2">The sequence shown here is derived from an EMBL/GenBank/DDBJ whole genome shotgun (WGS) entry which is preliminary data.</text>
</comment>
<accession>A0AAN9E4U9</accession>
<dbReference type="AlphaFoldDB" id="A0AAN9E4U9"/>
<keyword evidence="1" id="KW-0812">Transmembrane</keyword>
<keyword evidence="1" id="KW-0472">Membrane</keyword>
<evidence type="ECO:0000313" key="2">
    <source>
        <dbReference type="EMBL" id="KAK7245217.1"/>
    </source>
</evidence>
<reference evidence="2 3" key="1">
    <citation type="submission" date="2024-01" db="EMBL/GenBank/DDBJ databases">
        <title>The genomes of 5 underutilized Papilionoideae crops provide insights into root nodulation and disease resistanc.</title>
        <authorList>
            <person name="Yuan L."/>
        </authorList>
    </citation>
    <scope>NUCLEOTIDE SEQUENCE [LARGE SCALE GENOMIC DNA]</scope>
    <source>
        <strain evidence="2">ZHUSHIDOU_FW_LH</strain>
        <tissue evidence="2">Leaf</tissue>
    </source>
</reference>
<keyword evidence="3" id="KW-1185">Reference proteome</keyword>